<proteinExistence type="predicted"/>
<comment type="caution">
    <text evidence="1">The sequence shown here is derived from an EMBL/GenBank/DDBJ whole genome shotgun (WGS) entry which is preliminary data.</text>
</comment>
<dbReference type="EMBL" id="AOCG01000002">
    <property type="protein sequence ID" value="EUJ21638.1"/>
    <property type="molecule type" value="Genomic_DNA"/>
</dbReference>
<evidence type="ECO:0000313" key="1">
    <source>
        <dbReference type="EMBL" id="EUJ21638.1"/>
    </source>
</evidence>
<sequence length="71" mass="8011">MKCPIILYKQEGKMKGCKKMKKKEKITQMASSNFDFFKCFFWGGQGTQSVSAQSSDNASPDFLFSTLEAIL</sequence>
<accession>W7BNK4</accession>
<organism evidence="1 2">
    <name type="scientific">Listeria aquatica FSL S10-1188</name>
    <dbReference type="NCBI Taxonomy" id="1265818"/>
    <lineage>
        <taxon>Bacteria</taxon>
        <taxon>Bacillati</taxon>
        <taxon>Bacillota</taxon>
        <taxon>Bacilli</taxon>
        <taxon>Bacillales</taxon>
        <taxon>Listeriaceae</taxon>
        <taxon>Listeria</taxon>
    </lineage>
</organism>
<keyword evidence="2" id="KW-1185">Reference proteome</keyword>
<evidence type="ECO:0000313" key="2">
    <source>
        <dbReference type="Proteomes" id="UP000019246"/>
    </source>
</evidence>
<name>W7BNK4_9LIST</name>
<dbReference type="STRING" id="1265818.MAQA_02962"/>
<gene>
    <name evidence="1" type="ORF">MAQA_02962</name>
</gene>
<protein>
    <submittedName>
        <fullName evidence="1">Uncharacterized protein</fullName>
    </submittedName>
</protein>
<dbReference type="Proteomes" id="UP000019246">
    <property type="component" value="Unassembled WGS sequence"/>
</dbReference>
<dbReference type="AlphaFoldDB" id="W7BNK4"/>
<reference evidence="1 2" key="1">
    <citation type="journal article" date="2014" name="Int. J. Syst. Evol. Microbiol.">
        <title>Listeria floridensis sp. nov., Listeria aquatica sp. nov., Listeria cornellensis sp. nov., Listeria riparia sp. nov. and Listeria grandensis sp. nov., from agricultural and natural environments.</title>
        <authorList>
            <person name="den Bakker H.C."/>
            <person name="Warchocki S."/>
            <person name="Wright E.M."/>
            <person name="Allred A.F."/>
            <person name="Ahlstrom C."/>
            <person name="Manuel C.S."/>
            <person name="Stasiewicz M.J."/>
            <person name="Burrell A."/>
            <person name="Roof S."/>
            <person name="Strawn L."/>
            <person name="Fortes E.D."/>
            <person name="Nightingale K.K."/>
            <person name="Kephart D."/>
            <person name="Wiedmann M."/>
        </authorList>
    </citation>
    <scope>NUCLEOTIDE SEQUENCE [LARGE SCALE GENOMIC DNA]</scope>
    <source>
        <strain evidence="1 2">FSL S10-1188</strain>
    </source>
</reference>